<organism evidence="1 2">
    <name type="scientific">Cellulomonas fimi (strain ATCC 484 / DSM 20113 / JCM 1341 / CCUG 24087 / LMG 16345 / NBRC 15513 / NCIMB 8980 / NCTC 7547 / NRS-133)</name>
    <dbReference type="NCBI Taxonomy" id="590998"/>
    <lineage>
        <taxon>Bacteria</taxon>
        <taxon>Bacillati</taxon>
        <taxon>Actinomycetota</taxon>
        <taxon>Actinomycetes</taxon>
        <taxon>Micrococcales</taxon>
        <taxon>Cellulomonadaceae</taxon>
        <taxon>Cellulomonas</taxon>
    </lineage>
</organism>
<dbReference type="HOGENOM" id="CLU_2521543_0_0_11"/>
<dbReference type="EMBL" id="CP002666">
    <property type="protein sequence ID" value="AEE46358.1"/>
    <property type="molecule type" value="Genomic_DNA"/>
</dbReference>
<dbReference type="AlphaFoldDB" id="F4H261"/>
<gene>
    <name evidence="1" type="ordered locus">Celf_2230</name>
</gene>
<evidence type="ECO:0008006" key="3">
    <source>
        <dbReference type="Google" id="ProtNLM"/>
    </source>
</evidence>
<evidence type="ECO:0000313" key="1">
    <source>
        <dbReference type="EMBL" id="AEE46358.1"/>
    </source>
</evidence>
<sequence>MVSGPAGMHALVRLDLDDALVEVSGPVGRTDVPALLDVVARAQRIEPDLVVDVSAADVTAEALADLGAAARAGAGPCRPFALRT</sequence>
<reference evidence="1 2" key="1">
    <citation type="submission" date="2011-04" db="EMBL/GenBank/DDBJ databases">
        <title>Complete sequence of Cellulomonas fimi ATCC 484.</title>
        <authorList>
            <consortium name="US DOE Joint Genome Institute"/>
            <person name="Lucas S."/>
            <person name="Han J."/>
            <person name="Lapidus A."/>
            <person name="Cheng J.-F."/>
            <person name="Goodwin L."/>
            <person name="Pitluck S."/>
            <person name="Peters L."/>
            <person name="Chertkov O."/>
            <person name="Detter J.C."/>
            <person name="Han C."/>
            <person name="Tapia R."/>
            <person name="Land M."/>
            <person name="Hauser L."/>
            <person name="Kyrpides N."/>
            <person name="Ivanova N."/>
            <person name="Ovchinnikova G."/>
            <person name="Pagani I."/>
            <person name="Mead D."/>
            <person name="Brumm P."/>
            <person name="Woyke T."/>
        </authorList>
    </citation>
    <scope>NUCLEOTIDE SEQUENCE [LARGE SCALE GENOMIC DNA]</scope>
    <source>
        <strain evidence="2">ATCC 484 / DSM 20113 / JCM 1341 / NBRC 15513 / NCIMB 8980 / NCTC 7547</strain>
    </source>
</reference>
<evidence type="ECO:0000313" key="2">
    <source>
        <dbReference type="Proteomes" id="UP000008460"/>
    </source>
</evidence>
<dbReference type="KEGG" id="cfi:Celf_2230"/>
<accession>F4H261</accession>
<proteinExistence type="predicted"/>
<protein>
    <recommendedName>
        <fullName evidence="3">STAS domain-containing protein</fullName>
    </recommendedName>
</protein>
<dbReference type="RefSeq" id="WP_013771384.1">
    <property type="nucleotide sequence ID" value="NC_015514.1"/>
</dbReference>
<dbReference type="Proteomes" id="UP000008460">
    <property type="component" value="Chromosome"/>
</dbReference>
<name>F4H261_CELFA</name>
<keyword evidence="2" id="KW-1185">Reference proteome</keyword>